<dbReference type="GO" id="GO:0004560">
    <property type="term" value="F:alpha-L-fucosidase activity"/>
    <property type="evidence" value="ECO:0007669"/>
    <property type="project" value="InterPro"/>
</dbReference>
<organism evidence="8 9">
    <name type="scientific">Quadrisphaera setariae</name>
    <dbReference type="NCBI Taxonomy" id="2593304"/>
    <lineage>
        <taxon>Bacteria</taxon>
        <taxon>Bacillati</taxon>
        <taxon>Actinomycetota</taxon>
        <taxon>Actinomycetes</taxon>
        <taxon>Kineosporiales</taxon>
        <taxon>Kineosporiaceae</taxon>
        <taxon>Quadrisphaera</taxon>
    </lineage>
</organism>
<reference evidence="8 9" key="1">
    <citation type="submission" date="2019-07" db="EMBL/GenBank/DDBJ databases">
        <title>Quadrisphaera sp. strain DD2A genome sequencing and assembly.</title>
        <authorList>
            <person name="Kim I."/>
        </authorList>
    </citation>
    <scope>NUCLEOTIDE SEQUENCE [LARGE SCALE GENOMIC DNA]</scope>
    <source>
        <strain evidence="8 9">DD2A</strain>
    </source>
</reference>
<evidence type="ECO:0000256" key="2">
    <source>
        <dbReference type="ARBA" id="ARBA00007951"/>
    </source>
</evidence>
<dbReference type="EC" id="3.2.1.51" evidence="3"/>
<feature type="domain" description="Glycoside hydrolase family 29 N-terminal" evidence="7">
    <location>
        <begin position="15"/>
        <end position="351"/>
    </location>
</feature>
<comment type="caution">
    <text evidence="8">The sequence shown here is derived from an EMBL/GenBank/DDBJ whole genome shotgun (WGS) entry which is preliminary data.</text>
</comment>
<keyword evidence="6" id="KW-0326">Glycosidase</keyword>
<keyword evidence="9" id="KW-1185">Reference proteome</keyword>
<sequence length="464" mass="50589">MFSDDSRTELYQRFERPVPAWFSQAKLGIFIHWGAYSVPAWAEPIGELGTIERFTWMKHNPYAEWYYNTIRIEGSPAAEHHREVFGGAPYDDFLDVWKAEEFDPDEWAALFARAGARYVVPTTKHHDGICLWEAPGTPRNTVARGPQRDLVGDLAAATRRAGMRFGTYYSGGLDWDVADFGPIVSDIGEDKRPQDEAYTAYANAHVRDLVERYAPDVLWGDINWPDAGKPDGPLSFAHVLDEYYAAVPDGVVNDRFGQTHWDFRTSEYQQGRDLESGAWENCRGIGYSFGYNRVEGPEHHLDGPGAVKHLLDVVSRGGNLLLDVGPTASGQIPELQRRCLEGLADWMAVNSAAVHGTTTVDASVARPSGHQGHDDDGSGATWIRWTRSGDALNAVVDARGEVELPLTASAVDLGSAHLLDGTAVTAREGSGGAGSVVVDVPASATQHGPAVVAFDLTTARGARA</sequence>
<protein>
    <recommendedName>
        <fullName evidence="3">alpha-L-fucosidase</fullName>
        <ecNumber evidence="3">3.2.1.51</ecNumber>
    </recommendedName>
</protein>
<dbReference type="PANTHER" id="PTHR10030:SF37">
    <property type="entry name" value="ALPHA-L-FUCOSIDASE-RELATED"/>
    <property type="match status" value="1"/>
</dbReference>
<dbReference type="InterPro" id="IPR017853">
    <property type="entry name" value="GH"/>
</dbReference>
<evidence type="ECO:0000256" key="6">
    <source>
        <dbReference type="ARBA" id="ARBA00023295"/>
    </source>
</evidence>
<dbReference type="SMART" id="SM00812">
    <property type="entry name" value="Alpha_L_fucos"/>
    <property type="match status" value="1"/>
</dbReference>
<evidence type="ECO:0000256" key="3">
    <source>
        <dbReference type="ARBA" id="ARBA00012662"/>
    </source>
</evidence>
<accession>A0A5C8ZF84</accession>
<dbReference type="RefSeq" id="WP_147926305.1">
    <property type="nucleotide sequence ID" value="NZ_VKAC01000005.1"/>
</dbReference>
<dbReference type="AlphaFoldDB" id="A0A5C8ZF84"/>
<dbReference type="InterPro" id="IPR000933">
    <property type="entry name" value="Glyco_hydro_29"/>
</dbReference>
<dbReference type="InterPro" id="IPR057739">
    <property type="entry name" value="Glyco_hydro_29_N"/>
</dbReference>
<keyword evidence="4" id="KW-0732">Signal</keyword>
<dbReference type="PRINTS" id="PR00741">
    <property type="entry name" value="GLHYDRLASE29"/>
</dbReference>
<gene>
    <name evidence="8" type="ORF">FMM08_10580</name>
</gene>
<keyword evidence="5" id="KW-0378">Hydrolase</keyword>
<dbReference type="Gene3D" id="3.20.20.80">
    <property type="entry name" value="Glycosidases"/>
    <property type="match status" value="1"/>
</dbReference>
<dbReference type="OrthoDB" id="5526311at2"/>
<evidence type="ECO:0000259" key="7">
    <source>
        <dbReference type="Pfam" id="PF01120"/>
    </source>
</evidence>
<name>A0A5C8ZF84_9ACTN</name>
<comment type="similarity">
    <text evidence="2">Belongs to the glycosyl hydrolase 29 family.</text>
</comment>
<dbReference type="Proteomes" id="UP000321234">
    <property type="component" value="Unassembled WGS sequence"/>
</dbReference>
<evidence type="ECO:0000313" key="9">
    <source>
        <dbReference type="Proteomes" id="UP000321234"/>
    </source>
</evidence>
<comment type="function">
    <text evidence="1">Alpha-L-fucosidase is responsible for hydrolyzing the alpha-1,6-linked fucose joined to the reducing-end N-acetylglucosamine of the carbohydrate moieties of glycoproteins.</text>
</comment>
<dbReference type="EMBL" id="VKAC01000005">
    <property type="protein sequence ID" value="TXR56512.1"/>
    <property type="molecule type" value="Genomic_DNA"/>
</dbReference>
<evidence type="ECO:0000256" key="1">
    <source>
        <dbReference type="ARBA" id="ARBA00004071"/>
    </source>
</evidence>
<dbReference type="InterPro" id="IPR016286">
    <property type="entry name" value="FUC_metazoa-typ"/>
</dbReference>
<dbReference type="PANTHER" id="PTHR10030">
    <property type="entry name" value="ALPHA-L-FUCOSIDASE"/>
    <property type="match status" value="1"/>
</dbReference>
<evidence type="ECO:0000256" key="4">
    <source>
        <dbReference type="ARBA" id="ARBA00022729"/>
    </source>
</evidence>
<dbReference type="GO" id="GO:0016139">
    <property type="term" value="P:glycoside catabolic process"/>
    <property type="evidence" value="ECO:0007669"/>
    <property type="project" value="TreeGrafter"/>
</dbReference>
<dbReference type="Pfam" id="PF01120">
    <property type="entry name" value="Alpha_L_fucos"/>
    <property type="match status" value="1"/>
</dbReference>
<evidence type="ECO:0000256" key="5">
    <source>
        <dbReference type="ARBA" id="ARBA00022801"/>
    </source>
</evidence>
<dbReference type="GO" id="GO:0005764">
    <property type="term" value="C:lysosome"/>
    <property type="evidence" value="ECO:0007669"/>
    <property type="project" value="TreeGrafter"/>
</dbReference>
<evidence type="ECO:0000313" key="8">
    <source>
        <dbReference type="EMBL" id="TXR56512.1"/>
    </source>
</evidence>
<dbReference type="SUPFAM" id="SSF51445">
    <property type="entry name" value="(Trans)glycosidases"/>
    <property type="match status" value="1"/>
</dbReference>
<proteinExistence type="inferred from homology"/>
<dbReference type="GO" id="GO:0006004">
    <property type="term" value="P:fucose metabolic process"/>
    <property type="evidence" value="ECO:0007669"/>
    <property type="project" value="InterPro"/>
</dbReference>